<evidence type="ECO:0000256" key="7">
    <source>
        <dbReference type="ARBA" id="ARBA00022989"/>
    </source>
</evidence>
<keyword evidence="3" id="KW-1003">Cell membrane</keyword>
<feature type="transmembrane region" description="Helical" evidence="9">
    <location>
        <begin position="140"/>
        <end position="160"/>
    </location>
</feature>
<gene>
    <name evidence="11" type="ORF">EGT71_21910</name>
    <name evidence="10" type="ORF">R4P48_12235</name>
</gene>
<protein>
    <submittedName>
        <fullName evidence="11">PTS sugar transporter subunit IIC</fullName>
    </submittedName>
</protein>
<keyword evidence="5" id="KW-0598">Phosphotransferase system</keyword>
<name>A0A3R9G320_9ENTR</name>
<organism evidence="11 12">
    <name type="scientific">Atlantibacter subterraneus</name>
    <dbReference type="NCBI Taxonomy" id="255519"/>
    <lineage>
        <taxon>Bacteria</taxon>
        <taxon>Pseudomonadati</taxon>
        <taxon>Pseudomonadota</taxon>
        <taxon>Gammaproteobacteria</taxon>
        <taxon>Enterobacterales</taxon>
        <taxon>Enterobacteriaceae</taxon>
        <taxon>Atlantibacter</taxon>
    </lineage>
</organism>
<dbReference type="OrthoDB" id="3190125at2"/>
<dbReference type="InterPro" id="IPR050303">
    <property type="entry name" value="GatZ_KbaZ_carbometab"/>
</dbReference>
<evidence type="ECO:0000256" key="4">
    <source>
        <dbReference type="ARBA" id="ARBA00022597"/>
    </source>
</evidence>
<keyword evidence="6 9" id="KW-0812">Transmembrane</keyword>
<evidence type="ECO:0000313" key="13">
    <source>
        <dbReference type="Proteomes" id="UP001187066"/>
    </source>
</evidence>
<dbReference type="AlphaFoldDB" id="A0A3R9G320"/>
<feature type="transmembrane region" description="Helical" evidence="9">
    <location>
        <begin position="95"/>
        <end position="119"/>
    </location>
</feature>
<feature type="transmembrane region" description="Helical" evidence="9">
    <location>
        <begin position="71"/>
        <end position="89"/>
    </location>
</feature>
<dbReference type="RefSeq" id="WP_125295593.1">
    <property type="nucleotide sequence ID" value="NZ_DAIRID010000079.1"/>
</dbReference>
<feature type="transmembrane region" description="Helical" evidence="9">
    <location>
        <begin position="175"/>
        <end position="196"/>
    </location>
</feature>
<keyword evidence="2" id="KW-0813">Transport</keyword>
<comment type="caution">
    <text evidence="11">The sequence shown here is derived from an EMBL/GenBank/DDBJ whole genome shotgun (WGS) entry which is preliminary data.</text>
</comment>
<keyword evidence="4 11" id="KW-0762">Sugar transport</keyword>
<evidence type="ECO:0000313" key="12">
    <source>
        <dbReference type="Proteomes" id="UP000275331"/>
    </source>
</evidence>
<dbReference type="GO" id="GO:0009401">
    <property type="term" value="P:phosphoenolpyruvate-dependent sugar phosphotransferase system"/>
    <property type="evidence" value="ECO:0007669"/>
    <property type="project" value="UniProtKB-KW"/>
</dbReference>
<keyword evidence="8 9" id="KW-0472">Membrane</keyword>
<dbReference type="EMBL" id="RHXB01000020">
    <property type="protein sequence ID" value="RSE22095.1"/>
    <property type="molecule type" value="Genomic_DNA"/>
</dbReference>
<dbReference type="InterPro" id="IPR004700">
    <property type="entry name" value="PTS_IIC_man"/>
</dbReference>
<accession>A0A3R9G320</accession>
<dbReference type="Pfam" id="PF03609">
    <property type="entry name" value="EII-Sor"/>
    <property type="match status" value="1"/>
</dbReference>
<dbReference type="GO" id="GO:0005886">
    <property type="term" value="C:plasma membrane"/>
    <property type="evidence" value="ECO:0007669"/>
    <property type="project" value="UniProtKB-SubCell"/>
</dbReference>
<dbReference type="Proteomes" id="UP001187066">
    <property type="component" value="Unassembled WGS sequence"/>
</dbReference>
<dbReference type="PANTHER" id="PTHR32502:SF8">
    <property type="entry name" value="N-ACETYLGALACTOSAMINE PERMEASE IIC COMPONENT 1"/>
    <property type="match status" value="1"/>
</dbReference>
<proteinExistence type="predicted"/>
<feature type="transmembrane region" description="Helical" evidence="9">
    <location>
        <begin position="32"/>
        <end position="59"/>
    </location>
</feature>
<reference evidence="10 13" key="2">
    <citation type="submission" date="2023-10" db="EMBL/GenBank/DDBJ databases">
        <authorList>
            <person name="Dale J."/>
        </authorList>
    </citation>
    <scope>NUCLEOTIDE SEQUENCE [LARGE SCALE GENOMIC DNA]</scope>
    <source>
        <strain evidence="10 13">2023EL-00970</strain>
    </source>
</reference>
<dbReference type="EMBL" id="JAWLOF010000007">
    <property type="protein sequence ID" value="MDV7023443.1"/>
    <property type="molecule type" value="Genomic_DNA"/>
</dbReference>
<evidence type="ECO:0000256" key="2">
    <source>
        <dbReference type="ARBA" id="ARBA00022448"/>
    </source>
</evidence>
<keyword evidence="7 9" id="KW-1133">Transmembrane helix</keyword>
<comment type="subcellular location">
    <subcellularLocation>
        <location evidence="1">Cell membrane</location>
        <topology evidence="1">Multi-pass membrane protein</topology>
    </subcellularLocation>
</comment>
<dbReference type="PROSITE" id="PS51106">
    <property type="entry name" value="PTS_EIIC_TYPE_4"/>
    <property type="match status" value="1"/>
</dbReference>
<evidence type="ECO:0000256" key="1">
    <source>
        <dbReference type="ARBA" id="ARBA00004651"/>
    </source>
</evidence>
<sequence length="255" mass="27557">MNLETALLLALVGAICGADSFAEQFQIYRPVVVGFLVGLVLGDVKTGLIVGGMFELVFLGQTAAFGGAQPPNMVIGTLMGVTFAIVSKLPPQTAIAVGVPFAVLMQAIMTTFCTLLAWLMHRNDKHIEEGNYKGIEINQYMGLALCAVLYFIVSFIPVYFGADKAAQAIKLLPEWIIHGLGVAGGILPAVGFAMLLKMMFRTEYVVFLILGFFATAYLNLPVLALAIFAFCFVIYDYYLQKSLSKDTTPAETDGI</sequence>
<feature type="transmembrane region" description="Helical" evidence="9">
    <location>
        <begin position="208"/>
        <end position="235"/>
    </location>
</feature>
<evidence type="ECO:0000313" key="10">
    <source>
        <dbReference type="EMBL" id="MDV7023443.1"/>
    </source>
</evidence>
<evidence type="ECO:0000256" key="3">
    <source>
        <dbReference type="ARBA" id="ARBA00022475"/>
    </source>
</evidence>
<dbReference type="PANTHER" id="PTHR32502">
    <property type="entry name" value="N-ACETYLGALACTOSAMINE PERMEASE II COMPONENT-RELATED"/>
    <property type="match status" value="1"/>
</dbReference>
<reference evidence="11 12" key="1">
    <citation type="submission" date="2018-10" db="EMBL/GenBank/DDBJ databases">
        <title>Transmission dynamics of multidrug resistant bacteria on intensive care unit surfaces.</title>
        <authorList>
            <person name="D'Souza A.W."/>
            <person name="Potter R.F."/>
            <person name="Wallace M."/>
            <person name="Shupe A."/>
            <person name="Patel S."/>
            <person name="Sun S."/>
            <person name="Gul D."/>
            <person name="Kwon J.H."/>
            <person name="Andleeb S."/>
            <person name="Burnham C.-A.D."/>
            <person name="Dantas G."/>
        </authorList>
    </citation>
    <scope>NUCLEOTIDE SEQUENCE [LARGE SCALE GENOMIC DNA]</scope>
    <source>
        <strain evidence="11 12">AS_373</strain>
    </source>
</reference>
<evidence type="ECO:0000256" key="5">
    <source>
        <dbReference type="ARBA" id="ARBA00022683"/>
    </source>
</evidence>
<evidence type="ECO:0000256" key="9">
    <source>
        <dbReference type="SAM" id="Phobius"/>
    </source>
</evidence>
<keyword evidence="13" id="KW-1185">Reference proteome</keyword>
<evidence type="ECO:0000256" key="8">
    <source>
        <dbReference type="ARBA" id="ARBA00023136"/>
    </source>
</evidence>
<evidence type="ECO:0000313" key="11">
    <source>
        <dbReference type="EMBL" id="RSE22095.1"/>
    </source>
</evidence>
<evidence type="ECO:0000256" key="6">
    <source>
        <dbReference type="ARBA" id="ARBA00022692"/>
    </source>
</evidence>
<dbReference type="Proteomes" id="UP000275331">
    <property type="component" value="Unassembled WGS sequence"/>
</dbReference>